<dbReference type="AlphaFoldDB" id="A0AA86SUG9"/>
<name>A0AA86SUG9_9FABA</name>
<keyword evidence="3" id="KW-1185">Reference proteome</keyword>
<reference evidence="2" key="1">
    <citation type="submission" date="2023-10" db="EMBL/GenBank/DDBJ databases">
        <authorList>
            <person name="Domelevo Entfellner J.-B."/>
        </authorList>
    </citation>
    <scope>NUCLEOTIDE SEQUENCE</scope>
</reference>
<feature type="region of interest" description="Disordered" evidence="1">
    <location>
        <begin position="117"/>
        <end position="139"/>
    </location>
</feature>
<dbReference type="Gramene" id="rna-AYBTSS11_LOCUS23102">
    <property type="protein sequence ID" value="CAJ1971104.1"/>
    <property type="gene ID" value="gene-AYBTSS11_LOCUS23102"/>
</dbReference>
<organism evidence="2 3">
    <name type="scientific">Sphenostylis stenocarpa</name>
    <dbReference type="NCBI Taxonomy" id="92480"/>
    <lineage>
        <taxon>Eukaryota</taxon>
        <taxon>Viridiplantae</taxon>
        <taxon>Streptophyta</taxon>
        <taxon>Embryophyta</taxon>
        <taxon>Tracheophyta</taxon>
        <taxon>Spermatophyta</taxon>
        <taxon>Magnoliopsida</taxon>
        <taxon>eudicotyledons</taxon>
        <taxon>Gunneridae</taxon>
        <taxon>Pentapetalae</taxon>
        <taxon>rosids</taxon>
        <taxon>fabids</taxon>
        <taxon>Fabales</taxon>
        <taxon>Fabaceae</taxon>
        <taxon>Papilionoideae</taxon>
        <taxon>50 kb inversion clade</taxon>
        <taxon>NPAAA clade</taxon>
        <taxon>indigoferoid/millettioid clade</taxon>
        <taxon>Phaseoleae</taxon>
        <taxon>Sphenostylis</taxon>
    </lineage>
</organism>
<protein>
    <submittedName>
        <fullName evidence="2">Uncharacterized protein</fullName>
    </submittedName>
</protein>
<evidence type="ECO:0000313" key="2">
    <source>
        <dbReference type="EMBL" id="CAJ1971104.1"/>
    </source>
</evidence>
<accession>A0AA86SUG9</accession>
<dbReference type="Proteomes" id="UP001189624">
    <property type="component" value="Chromosome 8"/>
</dbReference>
<sequence>MLEQLRKLFFLHRVDTAFKDFHIRLPGRVFLFIIFKIASCGIDRLTIRCFRIHRNLLNNFALTLVPGKAYSFDRNMSSKLKIPAPEIKPSVPLASSPSGNGKAKYQLDYGIAAFRSPNSKTASTAGKHEVSDKYSANVS</sequence>
<proteinExistence type="predicted"/>
<evidence type="ECO:0000256" key="1">
    <source>
        <dbReference type="SAM" id="MobiDB-lite"/>
    </source>
</evidence>
<evidence type="ECO:0000313" key="3">
    <source>
        <dbReference type="Proteomes" id="UP001189624"/>
    </source>
</evidence>
<dbReference type="EMBL" id="OY731405">
    <property type="protein sequence ID" value="CAJ1971104.1"/>
    <property type="molecule type" value="Genomic_DNA"/>
</dbReference>
<gene>
    <name evidence="2" type="ORF">AYBTSS11_LOCUS23102</name>
</gene>